<dbReference type="Proteomes" id="UP000002482">
    <property type="component" value="Chromosome"/>
</dbReference>
<dbReference type="EMBL" id="CP002521">
    <property type="protein sequence ID" value="ADX48009.1"/>
    <property type="molecule type" value="Genomic_DNA"/>
</dbReference>
<dbReference type="KEGG" id="aaa:Acav_4119"/>
<dbReference type="Pfam" id="PF07484">
    <property type="entry name" value="Collar"/>
    <property type="match status" value="1"/>
</dbReference>
<keyword evidence="3" id="KW-1185">Reference proteome</keyword>
<dbReference type="InterPro" id="IPR037053">
    <property type="entry name" value="Phage_tail_collar_dom_sf"/>
</dbReference>
<reference evidence="2" key="1">
    <citation type="submission" date="2011-02" db="EMBL/GenBank/DDBJ databases">
        <title>Complete sequence of Acidovorax avenae subsp. avenae ATCC 19860.</title>
        <authorList>
            <consortium name="US DOE Joint Genome Institute"/>
            <person name="Lucas S."/>
            <person name="Copeland A."/>
            <person name="Lapidus A."/>
            <person name="Cheng J.-F."/>
            <person name="Goodwin L."/>
            <person name="Pitluck S."/>
            <person name="Chertkov O."/>
            <person name="Held B."/>
            <person name="Detter J.C."/>
            <person name="Han C."/>
            <person name="Tapia R."/>
            <person name="Land M."/>
            <person name="Hauser L."/>
            <person name="Kyrpides N."/>
            <person name="Ivanova N."/>
            <person name="Ovchinnikova G."/>
            <person name="Pagani I."/>
            <person name="Gordon S."/>
            <person name="Woyke T."/>
        </authorList>
    </citation>
    <scope>NUCLEOTIDE SEQUENCE</scope>
    <source>
        <strain evidence="2">ATCC 19860</strain>
    </source>
</reference>
<dbReference type="Gene3D" id="3.90.1340.10">
    <property type="entry name" value="Phage tail collar domain"/>
    <property type="match status" value="1"/>
</dbReference>
<evidence type="ECO:0000259" key="1">
    <source>
        <dbReference type="Pfam" id="PF07484"/>
    </source>
</evidence>
<protein>
    <submittedName>
        <fullName evidence="2">Tail Collar domain protein</fullName>
    </submittedName>
</protein>
<feature type="domain" description="Phage tail collar" evidence="1">
    <location>
        <begin position="6"/>
        <end position="62"/>
    </location>
</feature>
<dbReference type="InterPro" id="IPR011083">
    <property type="entry name" value="Phage_tail_collar_dom"/>
</dbReference>
<dbReference type="RefSeq" id="WP_013596482.1">
    <property type="nucleotide sequence ID" value="NC_015138.1"/>
</dbReference>
<dbReference type="AlphaFoldDB" id="F0Q553"/>
<evidence type="ECO:0000313" key="3">
    <source>
        <dbReference type="Proteomes" id="UP000002482"/>
    </source>
</evidence>
<name>F0Q553_PARA1</name>
<dbReference type="OrthoDB" id="8613813at2"/>
<organism evidence="2 3">
    <name type="scientific">Paracidovorax avenae (strain ATCC 19860 / DSM 7227 / CCUG 15838 / JCM 20985 / LMG 2117 / NCPPB 1011)</name>
    <name type="common">Acidovorax avenae</name>
    <dbReference type="NCBI Taxonomy" id="643561"/>
    <lineage>
        <taxon>Bacteria</taxon>
        <taxon>Pseudomonadati</taxon>
        <taxon>Pseudomonadota</taxon>
        <taxon>Betaproteobacteria</taxon>
        <taxon>Burkholderiales</taxon>
        <taxon>Comamonadaceae</taxon>
        <taxon>Paracidovorax</taxon>
    </lineage>
</organism>
<gene>
    <name evidence="2" type="ordered locus">Acav_4119</name>
</gene>
<evidence type="ECO:0000313" key="2">
    <source>
        <dbReference type="EMBL" id="ADX48009.1"/>
    </source>
</evidence>
<sequence>MDPILGQIILWATPWIPRGWAICDGTLLSIQQNAALFSLIGTAYGGNGVSTFALPDLRNRVPVGSQNAANVAITSGAATASTTASVTLAASQLPPHTHAVAAAGNGKLSVAIPANAGAAADTNAPANGLVLGKGTAGNFPTKIYTAAASDATLKPFDVDLPVLTAQASSTPAAPVSIPVTVSTLQPGITLNFIIATTGIYPSRN</sequence>
<dbReference type="GeneID" id="34239204"/>
<dbReference type="SUPFAM" id="SSF88874">
    <property type="entry name" value="Receptor-binding domain of short tail fibre protein gp12"/>
    <property type="match status" value="1"/>
</dbReference>
<accession>F0Q553</accession>
<proteinExistence type="predicted"/>
<dbReference type="HOGENOM" id="CLU_087872_1_1_4"/>